<dbReference type="Proteomes" id="UP000298493">
    <property type="component" value="Unassembled WGS sequence"/>
</dbReference>
<protein>
    <submittedName>
        <fullName evidence="2">Uncharacterized protein</fullName>
    </submittedName>
</protein>
<feature type="compositionally biased region" description="Basic residues" evidence="1">
    <location>
        <begin position="57"/>
        <end position="67"/>
    </location>
</feature>
<accession>A0A4Z1NKP1</accession>
<gene>
    <name evidence="2" type="ORF">E6O75_ATG08534</name>
</gene>
<dbReference type="EMBL" id="SNSC02000021">
    <property type="protein sequence ID" value="TID15281.1"/>
    <property type="molecule type" value="Genomic_DNA"/>
</dbReference>
<evidence type="ECO:0000313" key="3">
    <source>
        <dbReference type="Proteomes" id="UP000298493"/>
    </source>
</evidence>
<feature type="region of interest" description="Disordered" evidence="1">
    <location>
        <begin position="33"/>
        <end position="67"/>
    </location>
</feature>
<evidence type="ECO:0000256" key="1">
    <source>
        <dbReference type="SAM" id="MobiDB-lite"/>
    </source>
</evidence>
<evidence type="ECO:0000313" key="2">
    <source>
        <dbReference type="EMBL" id="TID15281.1"/>
    </source>
</evidence>
<comment type="caution">
    <text evidence="2">The sequence shown here is derived from an EMBL/GenBank/DDBJ whole genome shotgun (WGS) entry which is preliminary data.</text>
</comment>
<keyword evidence="3" id="KW-1185">Reference proteome</keyword>
<proteinExistence type="predicted"/>
<dbReference type="AlphaFoldDB" id="A0A4Z1NKP1"/>
<reference evidence="2 3" key="1">
    <citation type="submission" date="2019-04" db="EMBL/GenBank/DDBJ databases">
        <title>High contiguity whole genome sequence and gene annotation resource for two Venturia nashicola isolates.</title>
        <authorList>
            <person name="Prokchorchik M."/>
            <person name="Won K."/>
            <person name="Lee Y."/>
            <person name="Choi E.D."/>
            <person name="Segonzac C."/>
            <person name="Sohn K.H."/>
        </authorList>
    </citation>
    <scope>NUCLEOTIDE SEQUENCE [LARGE SCALE GENOMIC DNA]</scope>
    <source>
        <strain evidence="2 3">PRI2</strain>
    </source>
</reference>
<name>A0A4Z1NKP1_9PEZI</name>
<sequence length="67" mass="7816">MMSMDRQKNEFPHVVRKLRPDQLGFPEFGFMPLPLTAPPSNKQRMDPLPLTAPPSNKQRRSRKLSDR</sequence>
<organism evidence="2 3">
    <name type="scientific">Venturia nashicola</name>
    <dbReference type="NCBI Taxonomy" id="86259"/>
    <lineage>
        <taxon>Eukaryota</taxon>
        <taxon>Fungi</taxon>
        <taxon>Dikarya</taxon>
        <taxon>Ascomycota</taxon>
        <taxon>Pezizomycotina</taxon>
        <taxon>Dothideomycetes</taxon>
        <taxon>Pleosporomycetidae</taxon>
        <taxon>Venturiales</taxon>
        <taxon>Venturiaceae</taxon>
        <taxon>Venturia</taxon>
    </lineage>
</organism>